<feature type="domain" description="SWIM-type" evidence="1">
    <location>
        <begin position="48"/>
        <end position="81"/>
    </location>
</feature>
<dbReference type="InterPro" id="IPR007527">
    <property type="entry name" value="Znf_SWIM"/>
</dbReference>
<evidence type="ECO:0000313" key="2">
    <source>
        <dbReference type="EMBL" id="QJA61289.1"/>
    </source>
</evidence>
<evidence type="ECO:0000259" key="1">
    <source>
        <dbReference type="PROSITE" id="PS50966"/>
    </source>
</evidence>
<reference evidence="3" key="1">
    <citation type="submission" date="2020-03" db="EMBL/GenBank/DDBJ databases">
        <title>The deep terrestrial virosphere.</title>
        <authorList>
            <person name="Holmfeldt K."/>
            <person name="Nilsson E."/>
            <person name="Simone D."/>
            <person name="Lopez-Fernandez M."/>
            <person name="Wu X."/>
            <person name="de Brujin I."/>
            <person name="Lundin D."/>
            <person name="Andersson A."/>
            <person name="Bertilsson S."/>
            <person name="Dopson M."/>
        </authorList>
    </citation>
    <scope>NUCLEOTIDE SEQUENCE</scope>
    <source>
        <strain evidence="3">MM415A00143</strain>
        <strain evidence="2">MM415B00963</strain>
    </source>
</reference>
<accession>A0A6M3Y560</accession>
<name>A0A6M3Y560_9ZZZZ</name>
<dbReference type="EMBL" id="MT141436">
    <property type="protein sequence ID" value="QJA61289.1"/>
    <property type="molecule type" value="Genomic_DNA"/>
</dbReference>
<dbReference type="GO" id="GO:0008270">
    <property type="term" value="F:zinc ion binding"/>
    <property type="evidence" value="ECO:0007669"/>
    <property type="project" value="InterPro"/>
</dbReference>
<dbReference type="PROSITE" id="PS50966">
    <property type="entry name" value="ZF_SWIM"/>
    <property type="match status" value="1"/>
</dbReference>
<sequence length="93" mass="10581">MRMMKKTDRFIAVDDAAVLGRLLRSFQILTLNRGDHVEAVNTKNGHRYKVEINEQNIKCPCQDSSRGNNCKHEIAVARDLILFEDQNIGGIII</sequence>
<proteinExistence type="predicted"/>
<gene>
    <name evidence="3" type="ORF">MM415A00143_0052</name>
    <name evidence="2" type="ORF">MM415B00963_0014</name>
</gene>
<dbReference type="AlphaFoldDB" id="A0A6M3Y560"/>
<dbReference type="EMBL" id="MT145198">
    <property type="protein sequence ID" value="QJI05377.1"/>
    <property type="molecule type" value="Genomic_DNA"/>
</dbReference>
<organism evidence="3">
    <name type="scientific">viral metagenome</name>
    <dbReference type="NCBI Taxonomy" id="1070528"/>
    <lineage>
        <taxon>unclassified sequences</taxon>
        <taxon>metagenomes</taxon>
        <taxon>organismal metagenomes</taxon>
    </lineage>
</organism>
<evidence type="ECO:0000313" key="3">
    <source>
        <dbReference type="EMBL" id="QJI05377.1"/>
    </source>
</evidence>
<protein>
    <recommendedName>
        <fullName evidence="1">SWIM-type domain-containing protein</fullName>
    </recommendedName>
</protein>